<organism evidence="2 3">
    <name type="scientific">Pyrenophora teres f. teres</name>
    <dbReference type="NCBI Taxonomy" id="97479"/>
    <lineage>
        <taxon>Eukaryota</taxon>
        <taxon>Fungi</taxon>
        <taxon>Dikarya</taxon>
        <taxon>Ascomycota</taxon>
        <taxon>Pezizomycotina</taxon>
        <taxon>Dothideomycetes</taxon>
        <taxon>Pleosporomycetidae</taxon>
        <taxon>Pleosporales</taxon>
        <taxon>Pleosporineae</taxon>
        <taxon>Pleosporaceae</taxon>
        <taxon>Pyrenophora</taxon>
    </lineage>
</organism>
<protein>
    <submittedName>
        <fullName evidence="2">Uncharacterized protein</fullName>
    </submittedName>
</protein>
<evidence type="ECO:0000256" key="1">
    <source>
        <dbReference type="SAM" id="MobiDB-lite"/>
    </source>
</evidence>
<dbReference type="Proteomes" id="UP000472372">
    <property type="component" value="Chromosome 4"/>
</dbReference>
<proteinExistence type="predicted"/>
<gene>
    <name evidence="2" type="ORF">PTTW11_05327</name>
</gene>
<dbReference type="EMBL" id="HG992980">
    <property type="protein sequence ID" value="CAE7034004.1"/>
    <property type="molecule type" value="Genomic_DNA"/>
</dbReference>
<accession>A0A6S6W1A0</accession>
<sequence>MENHRHILSPMPDIGRAPSAPPYPHLTRQPSPPTTAADFLIVGLFALRLARRLIESLDYYTERNADVIWLTNFLAPFDQAYALAKISGPRKDDYVATYQNIVKRMKRQPKYPVRFMQMNPDPSMRQGQRGNDAEGARALDDVERLDIIDFCDAAGEWGSTVPIPAQEAERMIELADRRKIADLDSVQSRVGNLQEPRTERHLRNQQSPLQHELRQQPQQVRHSRVGDMQGLQTEGHPRTQRSPLQHEVRQLSQRLQNSRIEDSYHYPETRPPCRDEHLLQEDRRPSPAVRRRRRVSFADEQEGFRVFSRPPDSDAAYAKRA</sequence>
<evidence type="ECO:0000313" key="2">
    <source>
        <dbReference type="EMBL" id="CAE7034004.1"/>
    </source>
</evidence>
<evidence type="ECO:0000313" key="3">
    <source>
        <dbReference type="Proteomes" id="UP000472372"/>
    </source>
</evidence>
<reference evidence="2" key="1">
    <citation type="submission" date="2021-02" db="EMBL/GenBank/DDBJ databases">
        <authorList>
            <person name="Syme A R."/>
            <person name="Syme A R."/>
            <person name="Moolhuijzen P."/>
        </authorList>
    </citation>
    <scope>NUCLEOTIDE SEQUENCE</scope>
    <source>
        <strain evidence="2">W1-1</strain>
    </source>
</reference>
<name>A0A6S6W1A0_9PLEO</name>
<dbReference type="AlphaFoldDB" id="A0A6S6W1A0"/>
<feature type="region of interest" description="Disordered" evidence="1">
    <location>
        <begin position="1"/>
        <end position="31"/>
    </location>
</feature>
<feature type="compositionally biased region" description="Polar residues" evidence="1">
    <location>
        <begin position="204"/>
        <end position="220"/>
    </location>
</feature>
<feature type="compositionally biased region" description="Basic and acidic residues" evidence="1">
    <location>
        <begin position="259"/>
        <end position="285"/>
    </location>
</feature>
<feature type="region of interest" description="Disordered" evidence="1">
    <location>
        <begin position="187"/>
        <end position="321"/>
    </location>
</feature>